<dbReference type="Proteomes" id="UP000005087">
    <property type="component" value="Chromosome"/>
</dbReference>
<dbReference type="EMBL" id="CM001484">
    <property type="protein sequence ID" value="EIE97979.1"/>
    <property type="molecule type" value="Genomic_DNA"/>
</dbReference>
<reference evidence="3" key="2">
    <citation type="submission" date="2012-01" db="EMBL/GenBank/DDBJ databases">
        <title>Noncontiguous Finished sequence of chromosome of Saccharomonospora glauca K62.</title>
        <authorList>
            <consortium name="US DOE Joint Genome Institute"/>
            <person name="Lucas S."/>
            <person name="Han J."/>
            <person name="Lapidus A."/>
            <person name="Cheng J.-F."/>
            <person name="Goodwin L."/>
            <person name="Pitluck S."/>
            <person name="Peters L."/>
            <person name="Mikhailova N."/>
            <person name="Held B."/>
            <person name="Detter J.C."/>
            <person name="Han C."/>
            <person name="Tapia R."/>
            <person name="Land M."/>
            <person name="Hauser L."/>
            <person name="Kyrpides N."/>
            <person name="Ivanova N."/>
            <person name="Pagani I."/>
            <person name="Brambilla E.-M."/>
            <person name="Klenk H.-P."/>
            <person name="Woyke T."/>
        </authorList>
    </citation>
    <scope>NUCLEOTIDE SEQUENCE [LARGE SCALE GENOMIC DNA]</scope>
    <source>
        <strain evidence="3">K62</strain>
    </source>
</reference>
<sequence>MAASEKSRGTSWTRNLSSFVVGCALVGVVGCSSSTEGTPIAAGSEASAPASPSPTVPVRPEDGNTGRSPEPEPSRGPGDGSAGALPVPVGFDLPDGWQEVPPEEFGAAGAALTAIYPELSGGGLTPTIVVTGTVVDKGISLTKVAERAFEELRTTRNAEVEVEESDMREEGEISALTQVLNVSLPQGKIKQMYVCLTMPNAEDPERAALLEFSLTTLPQDFPKVVDDFREFVTSMHVEE</sequence>
<organism evidence="2 3">
    <name type="scientific">Saccharomonospora glauca K62</name>
    <dbReference type="NCBI Taxonomy" id="928724"/>
    <lineage>
        <taxon>Bacteria</taxon>
        <taxon>Bacillati</taxon>
        <taxon>Actinomycetota</taxon>
        <taxon>Actinomycetes</taxon>
        <taxon>Pseudonocardiales</taxon>
        <taxon>Pseudonocardiaceae</taxon>
        <taxon>Saccharomonospora</taxon>
    </lineage>
</organism>
<reference evidence="2 3" key="1">
    <citation type="submission" date="2011-09" db="EMBL/GenBank/DDBJ databases">
        <authorList>
            <consortium name="US DOE Joint Genome Institute (JGI-PGF)"/>
            <person name="Lucas S."/>
            <person name="Han J."/>
            <person name="Lapidus A."/>
            <person name="Cheng J.-F."/>
            <person name="Goodwin L."/>
            <person name="Pitluck S."/>
            <person name="Peters L."/>
            <person name="Land M.L."/>
            <person name="Hauser L."/>
            <person name="Brambilla E."/>
            <person name="Klenk H.-P."/>
            <person name="Woyke T.J."/>
        </authorList>
    </citation>
    <scope>NUCLEOTIDE SEQUENCE [LARGE SCALE GENOMIC DNA]</scope>
    <source>
        <strain evidence="2 3">K62</strain>
    </source>
</reference>
<dbReference type="STRING" id="928724.SacglDRAFT_01044"/>
<name>I1CZ55_9PSEU</name>
<evidence type="ECO:0000313" key="3">
    <source>
        <dbReference type="Proteomes" id="UP000005087"/>
    </source>
</evidence>
<dbReference type="Gene3D" id="3.40.1000.10">
    <property type="entry name" value="Mog1/PsbP, alpha/beta/alpha sandwich"/>
    <property type="match status" value="1"/>
</dbReference>
<keyword evidence="3" id="KW-1185">Reference proteome</keyword>
<gene>
    <name evidence="2" type="ORF">SacglDRAFT_01044</name>
</gene>
<protein>
    <recommendedName>
        <fullName evidence="4">Lipoprotein LpqN</fullName>
    </recommendedName>
</protein>
<evidence type="ECO:0008006" key="4">
    <source>
        <dbReference type="Google" id="ProtNLM"/>
    </source>
</evidence>
<dbReference type="AlphaFoldDB" id="I1CZ55"/>
<feature type="compositionally biased region" description="Low complexity" evidence="1">
    <location>
        <begin position="34"/>
        <end position="50"/>
    </location>
</feature>
<feature type="region of interest" description="Disordered" evidence="1">
    <location>
        <begin position="34"/>
        <end position="87"/>
    </location>
</feature>
<proteinExistence type="predicted"/>
<accession>I1CZ55</accession>
<evidence type="ECO:0000256" key="1">
    <source>
        <dbReference type="SAM" id="MobiDB-lite"/>
    </source>
</evidence>
<feature type="compositionally biased region" description="Basic and acidic residues" evidence="1">
    <location>
        <begin position="59"/>
        <end position="73"/>
    </location>
</feature>
<dbReference type="PROSITE" id="PS51257">
    <property type="entry name" value="PROKAR_LIPOPROTEIN"/>
    <property type="match status" value="1"/>
</dbReference>
<dbReference type="HOGENOM" id="CLU_106304_0_0_11"/>
<evidence type="ECO:0000313" key="2">
    <source>
        <dbReference type="EMBL" id="EIE97979.1"/>
    </source>
</evidence>
<dbReference type="eggNOG" id="COG5435">
    <property type="taxonomic scope" value="Bacteria"/>
</dbReference>